<dbReference type="EMBL" id="CAJNOQ010000301">
    <property type="protein sequence ID" value="CAF0784568.1"/>
    <property type="molecule type" value="Genomic_DNA"/>
</dbReference>
<proteinExistence type="predicted"/>
<gene>
    <name evidence="6" type="ORF">GPM918_LOCUS2658</name>
    <name evidence="7" type="ORF">SRO942_LOCUS2658</name>
</gene>
<dbReference type="PANTHER" id="PTHR24171:SF9">
    <property type="entry name" value="ANKYRIN REPEAT DOMAIN-CONTAINING PROTEIN 39"/>
    <property type="match status" value="1"/>
</dbReference>
<organism evidence="6 8">
    <name type="scientific">Didymodactylos carnosus</name>
    <dbReference type="NCBI Taxonomy" id="1234261"/>
    <lineage>
        <taxon>Eukaryota</taxon>
        <taxon>Metazoa</taxon>
        <taxon>Spiralia</taxon>
        <taxon>Gnathifera</taxon>
        <taxon>Rotifera</taxon>
        <taxon>Eurotatoria</taxon>
        <taxon>Bdelloidea</taxon>
        <taxon>Philodinida</taxon>
        <taxon>Philodinidae</taxon>
        <taxon>Didymodactylos</taxon>
    </lineage>
</organism>
<comment type="caution">
    <text evidence="6">The sequence shown here is derived from an EMBL/GenBank/DDBJ whole genome shotgun (WGS) entry which is preliminary data.</text>
</comment>
<feature type="repeat" description="ANK" evidence="3">
    <location>
        <begin position="515"/>
        <end position="547"/>
    </location>
</feature>
<evidence type="ECO:0000256" key="3">
    <source>
        <dbReference type="PROSITE-ProRule" id="PRU00023"/>
    </source>
</evidence>
<name>A0A813RMR0_9BILA</name>
<dbReference type="PROSITE" id="PS50297">
    <property type="entry name" value="ANK_REP_REGION"/>
    <property type="match status" value="3"/>
</dbReference>
<dbReference type="Proteomes" id="UP000663829">
    <property type="component" value="Unassembled WGS sequence"/>
</dbReference>
<feature type="transmembrane region" description="Helical" evidence="5">
    <location>
        <begin position="327"/>
        <end position="351"/>
    </location>
</feature>
<dbReference type="OrthoDB" id="426293at2759"/>
<evidence type="ECO:0000256" key="5">
    <source>
        <dbReference type="SAM" id="Phobius"/>
    </source>
</evidence>
<dbReference type="PROSITE" id="PS50088">
    <property type="entry name" value="ANK_REPEAT"/>
    <property type="match status" value="4"/>
</dbReference>
<evidence type="ECO:0000256" key="2">
    <source>
        <dbReference type="ARBA" id="ARBA00023043"/>
    </source>
</evidence>
<evidence type="ECO:0000256" key="4">
    <source>
        <dbReference type="SAM" id="MobiDB-lite"/>
    </source>
</evidence>
<keyword evidence="1" id="KW-0677">Repeat</keyword>
<dbReference type="InterPro" id="IPR036770">
    <property type="entry name" value="Ankyrin_rpt-contain_sf"/>
</dbReference>
<dbReference type="Gene3D" id="1.25.40.20">
    <property type="entry name" value="Ankyrin repeat-containing domain"/>
    <property type="match status" value="3"/>
</dbReference>
<feature type="region of interest" description="Disordered" evidence="4">
    <location>
        <begin position="851"/>
        <end position="892"/>
    </location>
</feature>
<dbReference type="AlphaFoldDB" id="A0A813RMR0"/>
<feature type="repeat" description="ANK" evidence="3">
    <location>
        <begin position="412"/>
        <end position="444"/>
    </location>
</feature>
<dbReference type="SUPFAM" id="SSF48403">
    <property type="entry name" value="Ankyrin repeat"/>
    <property type="match status" value="2"/>
</dbReference>
<evidence type="ECO:0000313" key="8">
    <source>
        <dbReference type="Proteomes" id="UP000663829"/>
    </source>
</evidence>
<sequence>MATSITFNFLSPQDEEEEILANELLPEVESQPKILKPFPQSILNSIDHHRRTLPHSKSNSDFLTVKQSSLDVDNYHNQNDERRRWKQRSPSEIRVSLFPDNVQLGDGSFSKIETEVLSNKTSSMRVSDPNILEPSLKHHYDNVNKSLLDKKITRRMYSPFGSTSTLKSLVFRRRSSNLPPYRRRPLKTDSKWHIVRHRLTDIAAMSETYIRVKNKNADYNWSWLKQPLLLQMQELREMNQMQEMNNDNKEKLPKSGFKLKNIMENEVIHIDVDGVIHSISTMDLITGRLKQDVHIDKIVHTLVRANLKRVKKREEHQRGRLRLQKRFATSFCVCNLTFIILMFCLMIYVMLTVRLRDLFRAGEKKTDKNSSSLSINSQDANAFVHAAYEKDNETLQKFLSAGFSPDSPDPATKNTALHAAVESLNIKGVHLLINNGCQTNLTDISLSTPLHIATYINSEELVQLLLAHGADCSRVDNIGRNSFHIVGGTNGNIRLLQLLLAADTDKHLINSQDKHKWTPLMNACASSHYAAVSFLLQNGADPTMRNDKGMTCLHIATFVGTFEIVNELCKFSTLFSSSSFGTKTQSDTNHNENLSPSSGIKALIKYANRHDSLSTRSISTSSMDSSKFFTFSSGELSTIDNQYLIDIVDHNNQTALFYAAMEGHTSIAIHLLHSGANPYHLDNDSQTCLHNMLSSTIILKRHIQLFFKLIQYVDYRLLKDHLGRTLLDLAYINQIQSLIYLLTLLGYTRNNEIVINTDHTNNQTSLGEQILKTKMFNLKQLCILKWKKSIVYDQTNVPVQTPRDLLIKSFHQCFNINNVILRDKSMDNIEHQQSFLTQRFSVSGTSLSDSLNSISSSKQSKTKKNFTSSKKKQSLSISESRSMSQTDIQQQQSSWSSFASKFKQSSTKKSIVDQEITERHENGMRNLVLNLLSLPSKLDSIVDYPTLNSNSRLLYEDLQHSISSYKLGQIAKSQE</sequence>
<dbReference type="InterPro" id="IPR002110">
    <property type="entry name" value="Ankyrin_rpt"/>
</dbReference>
<evidence type="ECO:0000313" key="7">
    <source>
        <dbReference type="EMBL" id="CAF3568174.1"/>
    </source>
</evidence>
<feature type="compositionally biased region" description="Basic residues" evidence="4">
    <location>
        <begin position="860"/>
        <end position="873"/>
    </location>
</feature>
<accession>A0A813RMR0</accession>
<feature type="repeat" description="ANK" evidence="3">
    <location>
        <begin position="445"/>
        <end position="477"/>
    </location>
</feature>
<dbReference type="SMART" id="SM00248">
    <property type="entry name" value="ANK"/>
    <property type="match status" value="7"/>
</dbReference>
<keyword evidence="8" id="KW-1185">Reference proteome</keyword>
<evidence type="ECO:0000256" key="1">
    <source>
        <dbReference type="ARBA" id="ARBA00022737"/>
    </source>
</evidence>
<protein>
    <submittedName>
        <fullName evidence="6">Uncharacterized protein</fullName>
    </submittedName>
</protein>
<keyword evidence="2 3" id="KW-0040">ANK repeat</keyword>
<keyword evidence="5" id="KW-0472">Membrane</keyword>
<reference evidence="6" key="1">
    <citation type="submission" date="2021-02" db="EMBL/GenBank/DDBJ databases">
        <authorList>
            <person name="Nowell W R."/>
        </authorList>
    </citation>
    <scope>NUCLEOTIDE SEQUENCE</scope>
</reference>
<dbReference type="PANTHER" id="PTHR24171">
    <property type="entry name" value="ANKYRIN REPEAT DOMAIN-CONTAINING PROTEIN 39-RELATED"/>
    <property type="match status" value="1"/>
</dbReference>
<feature type="repeat" description="ANK" evidence="3">
    <location>
        <begin position="651"/>
        <end position="683"/>
    </location>
</feature>
<dbReference type="Proteomes" id="UP000681722">
    <property type="component" value="Unassembled WGS sequence"/>
</dbReference>
<feature type="compositionally biased region" description="Low complexity" evidence="4">
    <location>
        <begin position="882"/>
        <end position="892"/>
    </location>
</feature>
<dbReference type="EMBL" id="CAJOBC010000301">
    <property type="protein sequence ID" value="CAF3568174.1"/>
    <property type="molecule type" value="Genomic_DNA"/>
</dbReference>
<dbReference type="Pfam" id="PF00023">
    <property type="entry name" value="Ank"/>
    <property type="match status" value="1"/>
</dbReference>
<keyword evidence="5" id="KW-0812">Transmembrane</keyword>
<dbReference type="Pfam" id="PF12796">
    <property type="entry name" value="Ank_2"/>
    <property type="match status" value="2"/>
</dbReference>
<keyword evidence="5" id="KW-1133">Transmembrane helix</keyword>
<evidence type="ECO:0000313" key="6">
    <source>
        <dbReference type="EMBL" id="CAF0784568.1"/>
    </source>
</evidence>